<dbReference type="PROSITE" id="PS01276">
    <property type="entry name" value="PEPTIDASE_U32"/>
    <property type="match status" value="1"/>
</dbReference>
<dbReference type="GO" id="GO:0008233">
    <property type="term" value="F:peptidase activity"/>
    <property type="evidence" value="ECO:0007669"/>
    <property type="project" value="UniProtKB-KW"/>
</dbReference>
<evidence type="ECO:0000256" key="3">
    <source>
        <dbReference type="ARBA" id="ARBA00038374"/>
    </source>
</evidence>
<reference evidence="4 5" key="1">
    <citation type="journal article" date="2015" name="Nature">
        <title>rRNA introns, odd ribosomes, and small enigmatic genomes across a large radiation of phyla.</title>
        <authorList>
            <person name="Brown C.T."/>
            <person name="Hug L.A."/>
            <person name="Thomas B.C."/>
            <person name="Sharon I."/>
            <person name="Castelle C.J."/>
            <person name="Singh A."/>
            <person name="Wilkins M.J."/>
            <person name="Williams K.H."/>
            <person name="Banfield J.F."/>
        </authorList>
    </citation>
    <scope>NUCLEOTIDE SEQUENCE [LARGE SCALE GENOMIC DNA]</scope>
</reference>
<dbReference type="GO" id="GO:0006508">
    <property type="term" value="P:proteolysis"/>
    <property type="evidence" value="ECO:0007669"/>
    <property type="project" value="UniProtKB-KW"/>
</dbReference>
<comment type="caution">
    <text evidence="4">The sequence shown here is derived from an EMBL/GenBank/DDBJ whole genome shotgun (WGS) entry which is preliminary data.</text>
</comment>
<evidence type="ECO:0000313" key="4">
    <source>
        <dbReference type="EMBL" id="KKS70147.1"/>
    </source>
</evidence>
<dbReference type="Pfam" id="PF01136">
    <property type="entry name" value="Peptidase_U32"/>
    <property type="match status" value="1"/>
</dbReference>
<name>A0A0G1BA56_9BACT</name>
<keyword evidence="2" id="KW-0378">Hydrolase</keyword>
<accession>A0A0G1BA56</accession>
<keyword evidence="1" id="KW-0645">Protease</keyword>
<comment type="similarity">
    <text evidence="3">Belongs to the peptidase U32 family.</text>
</comment>
<gene>
    <name evidence="4" type="ORF">UV42_C0067G0004</name>
</gene>
<dbReference type="PANTHER" id="PTHR30217:SF6">
    <property type="entry name" value="TRNA HYDROXYLATION PROTEIN P"/>
    <property type="match status" value="1"/>
</dbReference>
<proteinExistence type="inferred from homology"/>
<dbReference type="PATRIC" id="fig|1619052.3.peg.1054"/>
<dbReference type="AlphaFoldDB" id="A0A0G1BA56"/>
<dbReference type="Proteomes" id="UP000033867">
    <property type="component" value="Unassembled WGS sequence"/>
</dbReference>
<dbReference type="InterPro" id="IPR001539">
    <property type="entry name" value="Peptidase_U32"/>
</dbReference>
<evidence type="ECO:0000313" key="5">
    <source>
        <dbReference type="Proteomes" id="UP000033867"/>
    </source>
</evidence>
<dbReference type="PANTHER" id="PTHR30217">
    <property type="entry name" value="PEPTIDASE U32 FAMILY"/>
    <property type="match status" value="1"/>
</dbReference>
<organism evidence="4 5">
    <name type="scientific">Candidatus Magasanikbacteria bacterium GW2011_GWE2_42_7</name>
    <dbReference type="NCBI Taxonomy" id="1619052"/>
    <lineage>
        <taxon>Bacteria</taxon>
        <taxon>Candidatus Magasanikiibacteriota</taxon>
    </lineage>
</organism>
<dbReference type="EMBL" id="LCEK01000067">
    <property type="protein sequence ID" value="KKS70147.1"/>
    <property type="molecule type" value="Genomic_DNA"/>
</dbReference>
<evidence type="ECO:0000256" key="2">
    <source>
        <dbReference type="ARBA" id="ARBA00022801"/>
    </source>
</evidence>
<dbReference type="InterPro" id="IPR051454">
    <property type="entry name" value="RNA/ubiquinone_mod_enzymes"/>
</dbReference>
<protein>
    <submittedName>
        <fullName evidence="4">Collagenase</fullName>
    </submittedName>
</protein>
<sequence length="419" mass="46500">MKEARDRIEIMAPAGSFDSLTAAIKAGANSVYFGIEQLNMRAKAANNFTIDDLTTIVSQCQAVEVKTYLALNTVMYTHDMALMKKICDKAKEVGLTAIIAADLAAITYAKSIGLEVHISTQQNVTNYETVEFFSKYADVIVLAREVTLKQVQEIHDLIIKNDLRGPKGDLIQIELFAHGALCVAISGNCYMSLATDNSSANRGACRQNCRRAYRVIDDETGVELKIENEFVMSPKDLCTIGFIDQILDTGVSVLKLEGRGRSPDYVRTVTQCYREAVEAYYEGTYTKEKIAAWTTELEKVYNRGFWHGGYYLGKTMAEWSGAYGSQSTQENIFIGRVSHYFDDKNVAEVTMETETLEKGQTMLFTGPTTGAVTIEHAEPWVNDAPVDMAKKGDVLSVVVSERVRANDKVFVVVPRKSVQ</sequence>
<evidence type="ECO:0000256" key="1">
    <source>
        <dbReference type="ARBA" id="ARBA00022670"/>
    </source>
</evidence>